<dbReference type="InterPro" id="IPR013766">
    <property type="entry name" value="Thioredoxin_domain"/>
</dbReference>
<feature type="transmembrane region" description="Helical" evidence="1">
    <location>
        <begin position="6"/>
        <end position="25"/>
    </location>
</feature>
<gene>
    <name evidence="3" type="ORF">E3W66_01735</name>
</gene>
<dbReference type="GO" id="GO:0016491">
    <property type="term" value="F:oxidoreductase activity"/>
    <property type="evidence" value="ECO:0007669"/>
    <property type="project" value="InterPro"/>
</dbReference>
<name>A0A4Y8UKE2_9GAMM</name>
<keyword evidence="1" id="KW-1133">Transmembrane helix</keyword>
<evidence type="ECO:0000259" key="2">
    <source>
        <dbReference type="PROSITE" id="PS51352"/>
    </source>
</evidence>
<keyword evidence="1" id="KW-0812">Transmembrane</keyword>
<accession>A0A4Y8UKE2</accession>
<dbReference type="Gene3D" id="3.40.30.10">
    <property type="entry name" value="Glutaredoxin"/>
    <property type="match status" value="1"/>
</dbReference>
<dbReference type="PROSITE" id="PS51352">
    <property type="entry name" value="THIOREDOXIN_2"/>
    <property type="match status" value="1"/>
</dbReference>
<dbReference type="InterPro" id="IPR013740">
    <property type="entry name" value="Redoxin"/>
</dbReference>
<dbReference type="Pfam" id="PF08534">
    <property type="entry name" value="Redoxin"/>
    <property type="match status" value="1"/>
</dbReference>
<dbReference type="InterPro" id="IPR036249">
    <property type="entry name" value="Thioredoxin-like_sf"/>
</dbReference>
<dbReference type="EMBL" id="SPIA01000001">
    <property type="protein sequence ID" value="TFH68701.1"/>
    <property type="molecule type" value="Genomic_DNA"/>
</dbReference>
<proteinExistence type="predicted"/>
<keyword evidence="1" id="KW-0472">Membrane</keyword>
<comment type="caution">
    <text evidence="3">The sequence shown here is derived from an EMBL/GenBank/DDBJ whole genome shotgun (WGS) entry which is preliminary data.</text>
</comment>
<evidence type="ECO:0000256" key="1">
    <source>
        <dbReference type="SAM" id="Phobius"/>
    </source>
</evidence>
<feature type="domain" description="Thioredoxin" evidence="2">
    <location>
        <begin position="48"/>
        <end position="191"/>
    </location>
</feature>
<evidence type="ECO:0000313" key="3">
    <source>
        <dbReference type="EMBL" id="TFH68701.1"/>
    </source>
</evidence>
<dbReference type="Proteomes" id="UP000298133">
    <property type="component" value="Unassembled WGS sequence"/>
</dbReference>
<keyword evidence="4" id="KW-1185">Reference proteome</keyword>
<dbReference type="OrthoDB" id="462848at2"/>
<sequence length="216" mass="23411">MDFLLLSNIALWILVVLLSVALYALTRQVGVLFERVAPAGALAVNKQIEVGQTAPAMSLATLDSKLVEIAGIRPSGKSQLLFFVSPDCPICKTLLPALTSAARAERDWLELVVASDGAEQDHNGYVKRFNLQSFPYVVSEILGQSYGVAKLPYAVVVDEQGKIASMGIINSREHLDSLFEAKERGLASIQDYFNPPSTDAERGELFTEVTAKGTQP</sequence>
<reference evidence="3 4" key="1">
    <citation type="submission" date="2019-03" db="EMBL/GenBank/DDBJ databases">
        <title>Draft genome of Gammaproteobacteria bacterium LSUCC0057, a member of the SAR92 clade.</title>
        <authorList>
            <person name="Lanclos V.C."/>
            <person name="Doiron C."/>
            <person name="Henson M.W."/>
            <person name="Thrash J.C."/>
        </authorList>
    </citation>
    <scope>NUCLEOTIDE SEQUENCE [LARGE SCALE GENOMIC DNA]</scope>
    <source>
        <strain evidence="3 4">LSUCC0057</strain>
    </source>
</reference>
<dbReference type="SUPFAM" id="SSF52833">
    <property type="entry name" value="Thioredoxin-like"/>
    <property type="match status" value="1"/>
</dbReference>
<dbReference type="AlphaFoldDB" id="A0A4Y8UKE2"/>
<protein>
    <submittedName>
        <fullName evidence="3">Redoxin domain-containing protein</fullName>
    </submittedName>
</protein>
<evidence type="ECO:0000313" key="4">
    <source>
        <dbReference type="Proteomes" id="UP000298133"/>
    </source>
</evidence>
<organism evidence="3 4">
    <name type="scientific">Gammaproteobacteria bacterium LSUCC0057</name>
    <dbReference type="NCBI Taxonomy" id="2559237"/>
    <lineage>
        <taxon>Bacteria</taxon>
        <taxon>Pseudomonadati</taxon>
        <taxon>Pseudomonadota</taxon>
        <taxon>Gammaproteobacteria</taxon>
        <taxon>Cellvibrionales</taxon>
        <taxon>Porticoccaceae</taxon>
        <taxon>SAR92 clade</taxon>
    </lineage>
</organism>